<dbReference type="GO" id="GO:0004832">
    <property type="term" value="F:valine-tRNA ligase activity"/>
    <property type="evidence" value="ECO:0007669"/>
    <property type="project" value="UniProtKB-EC"/>
</dbReference>
<dbReference type="SUPFAM" id="SSF52374">
    <property type="entry name" value="Nucleotidylyl transferase"/>
    <property type="match status" value="1"/>
</dbReference>
<evidence type="ECO:0000256" key="11">
    <source>
        <dbReference type="ARBA" id="ARBA00047552"/>
    </source>
</evidence>
<keyword evidence="4" id="KW-0963">Cytoplasm</keyword>
<evidence type="ECO:0000256" key="1">
    <source>
        <dbReference type="ARBA" id="ARBA00004496"/>
    </source>
</evidence>
<evidence type="ECO:0000256" key="4">
    <source>
        <dbReference type="ARBA" id="ARBA00022490"/>
    </source>
</evidence>
<proteinExistence type="inferred from homology"/>
<evidence type="ECO:0000313" key="16">
    <source>
        <dbReference type="EMBL" id="CAG9835973.1"/>
    </source>
</evidence>
<dbReference type="NCBIfam" id="NF004349">
    <property type="entry name" value="PRK05729.1"/>
    <property type="match status" value="1"/>
</dbReference>
<dbReference type="SUPFAM" id="SSF50677">
    <property type="entry name" value="ValRS/IleRS/LeuRS editing domain"/>
    <property type="match status" value="1"/>
</dbReference>
<keyword evidence="6 12" id="KW-0547">Nucleotide-binding</keyword>
<evidence type="ECO:0000256" key="3">
    <source>
        <dbReference type="ARBA" id="ARBA00013169"/>
    </source>
</evidence>
<dbReference type="GO" id="GO:0002161">
    <property type="term" value="F:aminoacyl-tRNA deacylase activity"/>
    <property type="evidence" value="ECO:0007669"/>
    <property type="project" value="InterPro"/>
</dbReference>
<dbReference type="GO" id="GO:0005829">
    <property type="term" value="C:cytosol"/>
    <property type="evidence" value="ECO:0007669"/>
    <property type="project" value="TreeGrafter"/>
</dbReference>
<dbReference type="EC" id="6.1.1.9" evidence="3"/>
<evidence type="ECO:0000256" key="5">
    <source>
        <dbReference type="ARBA" id="ARBA00022598"/>
    </source>
</evidence>
<keyword evidence="17" id="KW-1185">Reference proteome</keyword>
<feature type="domain" description="Aminoacyl-tRNA synthetase class Ia" evidence="14">
    <location>
        <begin position="47"/>
        <end position="648"/>
    </location>
</feature>
<comment type="subcellular location">
    <subcellularLocation>
        <location evidence="1">Cytoplasm</location>
    </subcellularLocation>
</comment>
<dbReference type="SUPFAM" id="SSF47323">
    <property type="entry name" value="Anticodon-binding domain of a subclass of class I aminoacyl-tRNA synthetases"/>
    <property type="match status" value="1"/>
</dbReference>
<name>A0A9N9T5C9_DIABA</name>
<evidence type="ECO:0000256" key="8">
    <source>
        <dbReference type="ARBA" id="ARBA00022917"/>
    </source>
</evidence>
<protein>
    <recommendedName>
        <fullName evidence="3">valine--tRNA ligase</fullName>
        <ecNumber evidence="3">6.1.1.9</ecNumber>
    </recommendedName>
    <alternativeName>
        <fullName evidence="10">Valyl-tRNA synthetase</fullName>
    </alternativeName>
</protein>
<comment type="catalytic activity">
    <reaction evidence="11">
        <text>tRNA(Val) + L-valine + ATP = L-valyl-tRNA(Val) + AMP + diphosphate</text>
        <dbReference type="Rhea" id="RHEA:10704"/>
        <dbReference type="Rhea" id="RHEA-COMP:9672"/>
        <dbReference type="Rhea" id="RHEA-COMP:9708"/>
        <dbReference type="ChEBI" id="CHEBI:30616"/>
        <dbReference type="ChEBI" id="CHEBI:33019"/>
        <dbReference type="ChEBI" id="CHEBI:57762"/>
        <dbReference type="ChEBI" id="CHEBI:78442"/>
        <dbReference type="ChEBI" id="CHEBI:78537"/>
        <dbReference type="ChEBI" id="CHEBI:456215"/>
        <dbReference type="EC" id="6.1.1.9"/>
    </reaction>
</comment>
<dbReference type="Gene3D" id="1.10.730.10">
    <property type="entry name" value="Isoleucyl-tRNA Synthetase, Domain 1"/>
    <property type="match status" value="1"/>
</dbReference>
<dbReference type="Pfam" id="PF08264">
    <property type="entry name" value="Anticodon_1"/>
    <property type="match status" value="1"/>
</dbReference>
<evidence type="ECO:0000259" key="15">
    <source>
        <dbReference type="Pfam" id="PF08264"/>
    </source>
</evidence>
<sequence>MLRILDKKLIFRCNHLNKLCIRRYVIYNQKNLELDQAYVPHKVENVTKPNYFKPQQKQSRPFILVLPPPNITGTLHIGHALTATIQDVLVRWKQMQGFETLWIPGTDHAGIATQVVVEKLLWSENKQTRHNIGRELFIEKVHEWRKEKSPIIREQLQRLGVLLDWDREVFTLDEQRSKAVQEAFIKLFEEGLIYRSKSLVNWSCALKSAISDIEVEQLTLTGSTNISVPGYEEPVEFGILTKFAYLIEGTEEEIVVATTRPETMLGDVAIAVHPDDSRYARLIGKFAKHPFRNNTIPIIPDSFVDREFGTGAVKITPAHDFNDYEVGKRHSLENIQVIDENGKLTLECGKFFGLPRFDARKVITNELQHLGLLRSREEHPMVVPICSRSKDIVEFLIRPQWFLKCDSMAAEAIRNVKEGKLSIDPKMMEKTWFTWLENIRDWCISRQLWWGHQIPAYLCSSSKTEETVWVAAESAEIATQKGASKLGLPASDVNVKRDEDVLDTWFSSALFPFSVFGWPQKTQDLQKYYPISLMETGHDIIFFWVARMVMLGTKLTGQLPFNKICLHGIVCDSQGRKMSKSLGNVIDPQDVIRGVSLNEINAVSKRSYEKGILSKEEFERCIHSQKKMFPQGIPECGSDALRFTLVSHNIKNMYINFDVSECYTNKLFCNKIWQATKFTKHWFAEVSGRQELKTVDFDQLAEVDYWILSKLTFMIDKVIDGIEDFDFYICTNALKNFLYFEFCDIYLETTKRGLRSSDNAIALGHLWTLLTCLDISLRALAPFMPVLSEHLHSRLPVFPDQEKVLEWPQKLNWRNEHLERTVEDVMDIVIALRRLKKTFNISSKSESKVHLVDSSNLLKKYLNIIEDLTGFKDIRLDGTLPDEVVSCSLKDKSGNTYIYLQVSDEVKKSFQTDLLQIEKKKEKINKELNKMNNMVSGSTYKINASLEKQEIHSKKISSLQEQLVRLEYFQNIAKGS</sequence>
<dbReference type="AlphaFoldDB" id="A0A9N9T5C9"/>
<evidence type="ECO:0000256" key="7">
    <source>
        <dbReference type="ARBA" id="ARBA00022840"/>
    </source>
</evidence>
<feature type="coiled-coil region" evidence="13">
    <location>
        <begin position="907"/>
        <end position="934"/>
    </location>
</feature>
<keyword evidence="5 12" id="KW-0436">Ligase</keyword>
<dbReference type="EMBL" id="OU898281">
    <property type="protein sequence ID" value="CAG9835973.1"/>
    <property type="molecule type" value="Genomic_DNA"/>
</dbReference>
<dbReference type="HAMAP" id="MF_02004">
    <property type="entry name" value="Val_tRNA_synth_type1"/>
    <property type="match status" value="1"/>
</dbReference>
<dbReference type="CDD" id="cd00817">
    <property type="entry name" value="ValRS_core"/>
    <property type="match status" value="1"/>
</dbReference>
<reference evidence="16" key="1">
    <citation type="submission" date="2022-01" db="EMBL/GenBank/DDBJ databases">
        <authorList>
            <person name="King R."/>
        </authorList>
    </citation>
    <scope>NUCLEOTIDE SEQUENCE</scope>
</reference>
<evidence type="ECO:0000256" key="2">
    <source>
        <dbReference type="ARBA" id="ARBA00005594"/>
    </source>
</evidence>
<dbReference type="FunFam" id="3.90.740.10:FF:000005">
    <property type="entry name" value="Valine--tRNA ligase, mitochondrial"/>
    <property type="match status" value="1"/>
</dbReference>
<dbReference type="InterPro" id="IPR002303">
    <property type="entry name" value="Valyl-tRNA_ligase"/>
</dbReference>
<evidence type="ECO:0000313" key="17">
    <source>
        <dbReference type="Proteomes" id="UP001153709"/>
    </source>
</evidence>
<comment type="similarity">
    <text evidence="2 12">Belongs to the class-I aminoacyl-tRNA synthetase family.</text>
</comment>
<dbReference type="InterPro" id="IPR014729">
    <property type="entry name" value="Rossmann-like_a/b/a_fold"/>
</dbReference>
<dbReference type="InterPro" id="IPR009080">
    <property type="entry name" value="tRNAsynth_Ia_anticodon-bd"/>
</dbReference>
<dbReference type="GO" id="GO:0005524">
    <property type="term" value="F:ATP binding"/>
    <property type="evidence" value="ECO:0007669"/>
    <property type="project" value="UniProtKB-KW"/>
</dbReference>
<evidence type="ECO:0000256" key="12">
    <source>
        <dbReference type="RuleBase" id="RU363035"/>
    </source>
</evidence>
<dbReference type="InterPro" id="IPR013155">
    <property type="entry name" value="M/V/L/I-tRNA-synth_anticd-bd"/>
</dbReference>
<dbReference type="InterPro" id="IPR001412">
    <property type="entry name" value="aa-tRNA-synth_I_CS"/>
</dbReference>
<organism evidence="16 17">
    <name type="scientific">Diabrotica balteata</name>
    <name type="common">Banded cucumber beetle</name>
    <dbReference type="NCBI Taxonomy" id="107213"/>
    <lineage>
        <taxon>Eukaryota</taxon>
        <taxon>Metazoa</taxon>
        <taxon>Ecdysozoa</taxon>
        <taxon>Arthropoda</taxon>
        <taxon>Hexapoda</taxon>
        <taxon>Insecta</taxon>
        <taxon>Pterygota</taxon>
        <taxon>Neoptera</taxon>
        <taxon>Endopterygota</taxon>
        <taxon>Coleoptera</taxon>
        <taxon>Polyphaga</taxon>
        <taxon>Cucujiformia</taxon>
        <taxon>Chrysomeloidea</taxon>
        <taxon>Chrysomelidae</taxon>
        <taxon>Galerucinae</taxon>
        <taxon>Diabroticina</taxon>
        <taxon>Diabroticites</taxon>
        <taxon>Diabrotica</taxon>
    </lineage>
</organism>
<evidence type="ECO:0000259" key="14">
    <source>
        <dbReference type="Pfam" id="PF00133"/>
    </source>
</evidence>
<dbReference type="FunFam" id="3.40.50.620:FF:000020">
    <property type="entry name" value="Valine--tRNA ligase, mitochondrial"/>
    <property type="match status" value="1"/>
</dbReference>
<dbReference type="Proteomes" id="UP001153709">
    <property type="component" value="Chromosome 6"/>
</dbReference>
<dbReference type="NCBIfam" id="TIGR00422">
    <property type="entry name" value="valS"/>
    <property type="match status" value="1"/>
</dbReference>
<dbReference type="Gene3D" id="3.40.50.620">
    <property type="entry name" value="HUPs"/>
    <property type="match status" value="2"/>
</dbReference>
<keyword evidence="13" id="KW-0175">Coiled coil</keyword>
<dbReference type="GO" id="GO:0006438">
    <property type="term" value="P:valyl-tRNA aminoacylation"/>
    <property type="evidence" value="ECO:0007669"/>
    <property type="project" value="InterPro"/>
</dbReference>
<dbReference type="PRINTS" id="PR00986">
    <property type="entry name" value="TRNASYNTHVAL"/>
</dbReference>
<keyword evidence="9 12" id="KW-0030">Aminoacyl-tRNA synthetase</keyword>
<evidence type="ECO:0000256" key="9">
    <source>
        <dbReference type="ARBA" id="ARBA00023146"/>
    </source>
</evidence>
<accession>A0A9N9T5C9</accession>
<evidence type="ECO:0000256" key="13">
    <source>
        <dbReference type="SAM" id="Coils"/>
    </source>
</evidence>
<dbReference type="CDD" id="cd07962">
    <property type="entry name" value="Anticodon_Ia_Val"/>
    <property type="match status" value="1"/>
</dbReference>
<evidence type="ECO:0000256" key="10">
    <source>
        <dbReference type="ARBA" id="ARBA00029936"/>
    </source>
</evidence>
<dbReference type="Pfam" id="PF00133">
    <property type="entry name" value="tRNA-synt_1"/>
    <property type="match status" value="1"/>
</dbReference>
<dbReference type="InterPro" id="IPR009008">
    <property type="entry name" value="Val/Leu/Ile-tRNA-synth_edit"/>
</dbReference>
<dbReference type="PANTHER" id="PTHR11946">
    <property type="entry name" value="VALYL-TRNA SYNTHETASES"/>
    <property type="match status" value="1"/>
</dbReference>
<dbReference type="InterPro" id="IPR002300">
    <property type="entry name" value="aa-tRNA-synth_Ia"/>
</dbReference>
<feature type="domain" description="Methionyl/Valyl/Leucyl/Isoleucyl-tRNA synthetase anticodon-binding" evidence="15">
    <location>
        <begin position="704"/>
        <end position="850"/>
    </location>
</feature>
<dbReference type="OrthoDB" id="629407at2759"/>
<keyword evidence="7 12" id="KW-0067">ATP-binding</keyword>
<dbReference type="InterPro" id="IPR033705">
    <property type="entry name" value="Anticodon_Ia_Val"/>
</dbReference>
<dbReference type="FunFam" id="3.40.50.620:FF:000078">
    <property type="entry name" value="Valine--tRNA ligase, mitochondrial"/>
    <property type="match status" value="1"/>
</dbReference>
<keyword evidence="8 12" id="KW-0648">Protein biosynthesis</keyword>
<dbReference type="Gene3D" id="3.90.740.10">
    <property type="entry name" value="Valyl/Leucyl/Isoleucyl-tRNA synthetase, editing domain"/>
    <property type="match status" value="2"/>
</dbReference>
<gene>
    <name evidence="16" type="ORF">DIABBA_LOCUS9108</name>
</gene>
<dbReference type="PANTHER" id="PTHR11946:SF109">
    <property type="entry name" value="VALINE--TRNA LIGASE"/>
    <property type="match status" value="1"/>
</dbReference>
<evidence type="ECO:0000256" key="6">
    <source>
        <dbReference type="ARBA" id="ARBA00022741"/>
    </source>
</evidence>
<dbReference type="PROSITE" id="PS00178">
    <property type="entry name" value="AA_TRNA_LIGASE_I"/>
    <property type="match status" value="1"/>
</dbReference>